<evidence type="ECO:0000256" key="3">
    <source>
        <dbReference type="ARBA" id="ARBA00093310"/>
    </source>
</evidence>
<evidence type="ECO:0000256" key="1">
    <source>
        <dbReference type="ARBA" id="ARBA00022723"/>
    </source>
</evidence>
<dbReference type="GO" id="GO:0019888">
    <property type="term" value="F:protein phosphatase regulator activity"/>
    <property type="evidence" value="ECO:0000318"/>
    <property type="project" value="GO_Central"/>
</dbReference>
<dbReference type="Pfam" id="PF17958">
    <property type="entry name" value="EF-hand_13"/>
    <property type="match status" value="1"/>
</dbReference>
<accession>A0A9J7N6A9</accession>
<dbReference type="AlphaFoldDB" id="A0A9J7N6A9"/>
<dbReference type="Pfam" id="PF21161">
    <property type="entry name" value="P2R3B_EF-hand"/>
    <property type="match status" value="1"/>
</dbReference>
<dbReference type="InterPro" id="IPR048855">
    <property type="entry name" value="P2R3A_B_D_EF-hand"/>
</dbReference>
<dbReference type="InterPro" id="IPR018247">
    <property type="entry name" value="EF_Hand_1_Ca_BS"/>
</dbReference>
<reference evidence="6" key="1">
    <citation type="journal article" date="2020" name="Nat. Ecol. Evol.">
        <title>Deeply conserved synteny resolves early events in vertebrate evolution.</title>
        <authorList>
            <person name="Simakov O."/>
            <person name="Marletaz F."/>
            <person name="Yue J.X."/>
            <person name="O'Connell B."/>
            <person name="Jenkins J."/>
            <person name="Brandt A."/>
            <person name="Calef R."/>
            <person name="Tung C.H."/>
            <person name="Huang T.K."/>
            <person name="Schmutz J."/>
            <person name="Satoh N."/>
            <person name="Yu J.K."/>
            <person name="Putnam N.H."/>
            <person name="Green R.E."/>
            <person name="Rokhsar D.S."/>
        </authorList>
    </citation>
    <scope>NUCLEOTIDE SEQUENCE [LARGE SCALE GENOMIC DNA]</scope>
    <source>
        <strain evidence="6">S238N-H82</strain>
    </source>
</reference>
<evidence type="ECO:0000259" key="5">
    <source>
        <dbReference type="PROSITE" id="PS50222"/>
    </source>
</evidence>
<evidence type="ECO:0000313" key="6">
    <source>
        <dbReference type="Proteomes" id="UP000001554"/>
    </source>
</evidence>
<dbReference type="Gene3D" id="1.10.238.10">
    <property type="entry name" value="EF-hand"/>
    <property type="match status" value="1"/>
</dbReference>
<dbReference type="Gene3D" id="1.10.238.230">
    <property type="match status" value="1"/>
</dbReference>
<keyword evidence="2" id="KW-0106">Calcium</keyword>
<dbReference type="GO" id="GO:0005509">
    <property type="term" value="F:calcium ion binding"/>
    <property type="evidence" value="ECO:0007669"/>
    <property type="project" value="InterPro"/>
</dbReference>
<dbReference type="FunFam" id="1.10.238.10:FF:000628">
    <property type="entry name" value="Serine/threonine-protein phosphatase 2A regulatory subunit B'' subunit beta"/>
    <property type="match status" value="1"/>
</dbReference>
<protein>
    <submittedName>
        <fullName evidence="7">Serine/threonine-protein phosphatase 2A regulatory subunit B'' subunit delta-like isoform X1</fullName>
    </submittedName>
</protein>
<dbReference type="OMA" id="GPENECY"/>
<organism evidence="6 7">
    <name type="scientific">Branchiostoma floridae</name>
    <name type="common">Florida lancelet</name>
    <name type="synonym">Amphioxus</name>
    <dbReference type="NCBI Taxonomy" id="7739"/>
    <lineage>
        <taxon>Eukaryota</taxon>
        <taxon>Metazoa</taxon>
        <taxon>Chordata</taxon>
        <taxon>Cephalochordata</taxon>
        <taxon>Leptocardii</taxon>
        <taxon>Amphioxiformes</taxon>
        <taxon>Branchiostomatidae</taxon>
        <taxon>Branchiostoma</taxon>
    </lineage>
</organism>
<dbReference type="InterPro" id="IPR002048">
    <property type="entry name" value="EF_hand_dom"/>
</dbReference>
<comment type="function">
    <text evidence="3">The B regulatory subunit might modulate substrate selectivity and catalytic activity, and might also direct the localization of the catalytic enzyme to a particular subcellular compartment.</text>
</comment>
<evidence type="ECO:0000313" key="7">
    <source>
        <dbReference type="RefSeq" id="XP_035693081.1"/>
    </source>
</evidence>
<reference evidence="7" key="2">
    <citation type="submission" date="2025-08" db="UniProtKB">
        <authorList>
            <consortium name="RefSeq"/>
        </authorList>
    </citation>
    <scope>IDENTIFICATION</scope>
    <source>
        <strain evidence="7">S238N-H82</strain>
        <tissue evidence="7">Testes</tissue>
    </source>
</reference>
<dbReference type="FunFam" id="1.10.238.220:FF:000001">
    <property type="entry name" value="Serine/threonine-protein phosphatase 2A regulatory subunit B'' subunit alpha"/>
    <property type="match status" value="1"/>
</dbReference>
<keyword evidence="1" id="KW-0479">Metal-binding</keyword>
<dbReference type="OrthoDB" id="5586at2759"/>
<dbReference type="PROSITE" id="PS00018">
    <property type="entry name" value="EF_HAND_1"/>
    <property type="match status" value="1"/>
</dbReference>
<proteinExistence type="predicted"/>
<gene>
    <name evidence="7" type="primary">LOC118427407</name>
</gene>
<dbReference type="PANTHER" id="PTHR14095">
    <property type="entry name" value="PHOSPHATASE 2A REGULATORY SUBUNIT-RELATED"/>
    <property type="match status" value="1"/>
</dbReference>
<dbReference type="GeneID" id="118427407"/>
<dbReference type="InterPro" id="IPR011992">
    <property type="entry name" value="EF-hand-dom_pair"/>
</dbReference>
<sequence length="593" mass="67225">MTTLCAVPCQFLGLKIPIYHSVLVDQRCSRAIHHCDVCNVVQRLESGAAIVCKSIHYGVCQPVAIPPTKARIIKKREEKATAKVSPHSPPAKPQLSPQPKVADQLQHSPQPKEVTEVKPTTSATPSPKSDPPNPAPSGSAIPRFYFPLGQPVSEDGKELKKVSEVFGTLKEGKAFKSDFGEIAKVCNCPLYWKGPLFLAAGGDKLGCVTSASFQPLWKRIIQKYHDDYSRFMAIMTRMKGSYLTADDFVPLIQDVIDTHPGLTFLQEAQEFHSRYLHTVIARIFYTVNRSWSGQISIPELRRSNLLQVISSLEEEDDINQITDFFSYEHFYVIYCKFWELDTDHDLFISQQDLARHNDGAISSRMAERIFSGAVTRGSTVSREGKMSYTEFVWFLLAEEDKKHPTAIEYWFRCMDLDGDGLLSMYELEYFYEEQYNKMVSLGIEPMPFEDCLCQMLDMINPAIPGKISLRDLKQSRMTPLFFDTFFNLEKYLDHEQRDPFAAAKEAEDMEGMSDWERYAAEEYEMLVADETMPGQDDVFDDDALESAEVRRVTRADMEEADYDYTGIGDVSTITAQRSVTSSLAATNQQEGVK</sequence>
<dbReference type="Pfam" id="PF13499">
    <property type="entry name" value="EF-hand_7"/>
    <property type="match status" value="1"/>
</dbReference>
<evidence type="ECO:0000256" key="4">
    <source>
        <dbReference type="SAM" id="MobiDB-lite"/>
    </source>
</evidence>
<dbReference type="Proteomes" id="UP000001554">
    <property type="component" value="Chromosome 12"/>
</dbReference>
<dbReference type="Gene3D" id="1.10.238.220">
    <property type="match status" value="1"/>
</dbReference>
<feature type="region of interest" description="Disordered" evidence="4">
    <location>
        <begin position="77"/>
        <end position="140"/>
    </location>
</feature>
<feature type="domain" description="EF-hand" evidence="5">
    <location>
        <begin position="402"/>
        <end position="437"/>
    </location>
</feature>
<keyword evidence="6" id="KW-1185">Reference proteome</keyword>
<dbReference type="KEGG" id="bfo:118427407"/>
<dbReference type="PROSITE" id="PS50222">
    <property type="entry name" value="EF_HAND_2"/>
    <property type="match status" value="1"/>
</dbReference>
<dbReference type="InterPro" id="IPR041534">
    <property type="entry name" value="EF-hand_13"/>
</dbReference>
<dbReference type="FunFam" id="1.10.238.230:FF:000001">
    <property type="entry name" value="Serine/threonine-protein phosphatase 2A regulatory subunit B'' subunit beta"/>
    <property type="match status" value="1"/>
</dbReference>
<evidence type="ECO:0000256" key="2">
    <source>
        <dbReference type="ARBA" id="ARBA00022837"/>
    </source>
</evidence>
<name>A0A9J7N6A9_BRAFL</name>
<dbReference type="PANTHER" id="PTHR14095:SF0">
    <property type="entry name" value="MIP22305P"/>
    <property type="match status" value="1"/>
</dbReference>
<dbReference type="GO" id="GO:0000159">
    <property type="term" value="C:protein phosphatase type 2A complex"/>
    <property type="evidence" value="ECO:0000318"/>
    <property type="project" value="GO_Central"/>
</dbReference>
<dbReference type="RefSeq" id="XP_035693081.1">
    <property type="nucleotide sequence ID" value="XM_035837188.1"/>
</dbReference>
<dbReference type="SUPFAM" id="SSF47473">
    <property type="entry name" value="EF-hand"/>
    <property type="match status" value="2"/>
</dbReference>